<comment type="similarity">
    <text evidence="2">In the C-terminal section; belongs to the transpeptidase family.</text>
</comment>
<dbReference type="InterPro" id="IPR050396">
    <property type="entry name" value="Glycosyltr_51/Transpeptidase"/>
</dbReference>
<comment type="catalytic activity">
    <reaction evidence="16">
        <text>[GlcNAc-(1-&gt;4)-Mur2Ac(oyl-L-Ala-gamma-D-Glu-L-Lys-D-Ala-D-Ala)](n)-di-trans,octa-cis-undecaprenyl diphosphate + beta-D-GlcNAc-(1-&gt;4)-Mur2Ac(oyl-L-Ala-gamma-D-Glu-L-Lys-D-Ala-D-Ala)-di-trans,octa-cis-undecaprenyl diphosphate = [GlcNAc-(1-&gt;4)-Mur2Ac(oyl-L-Ala-gamma-D-Glu-L-Lys-D-Ala-D-Ala)](n+1)-di-trans,octa-cis-undecaprenyl diphosphate + di-trans,octa-cis-undecaprenyl diphosphate + H(+)</text>
        <dbReference type="Rhea" id="RHEA:23708"/>
        <dbReference type="Rhea" id="RHEA-COMP:9602"/>
        <dbReference type="Rhea" id="RHEA-COMP:9603"/>
        <dbReference type="ChEBI" id="CHEBI:15378"/>
        <dbReference type="ChEBI" id="CHEBI:58405"/>
        <dbReference type="ChEBI" id="CHEBI:60033"/>
        <dbReference type="ChEBI" id="CHEBI:78435"/>
        <dbReference type="EC" id="2.4.99.28"/>
    </reaction>
</comment>
<evidence type="ECO:0000256" key="16">
    <source>
        <dbReference type="ARBA" id="ARBA00049902"/>
    </source>
</evidence>
<dbReference type="Proteomes" id="UP000231214">
    <property type="component" value="Unassembled WGS sequence"/>
</dbReference>
<evidence type="ECO:0000256" key="9">
    <source>
        <dbReference type="ARBA" id="ARBA00022801"/>
    </source>
</evidence>
<dbReference type="GO" id="GO:0071555">
    <property type="term" value="P:cell wall organization"/>
    <property type="evidence" value="ECO:0007669"/>
    <property type="project" value="UniProtKB-KW"/>
</dbReference>
<comment type="subcellular location">
    <subcellularLocation>
        <location evidence="1">Cell membrane</location>
    </subcellularLocation>
</comment>
<keyword evidence="7" id="KW-0328">Glycosyltransferase</keyword>
<evidence type="ECO:0000259" key="18">
    <source>
        <dbReference type="Pfam" id="PF00905"/>
    </source>
</evidence>
<dbReference type="EMBL" id="PEZK01000004">
    <property type="protein sequence ID" value="PIU02433.1"/>
    <property type="molecule type" value="Genomic_DNA"/>
</dbReference>
<gene>
    <name evidence="20" type="ORF">COT66_00155</name>
</gene>
<evidence type="ECO:0000256" key="8">
    <source>
        <dbReference type="ARBA" id="ARBA00022679"/>
    </source>
</evidence>
<keyword evidence="17" id="KW-1133">Transmembrane helix</keyword>
<dbReference type="PROSITE" id="PS51257">
    <property type="entry name" value="PROKAR_LIPOPROTEIN"/>
    <property type="match status" value="1"/>
</dbReference>
<dbReference type="AlphaFoldDB" id="A0A2M6XBK4"/>
<name>A0A2M6XBK4_9BACT</name>
<evidence type="ECO:0000256" key="7">
    <source>
        <dbReference type="ARBA" id="ARBA00022676"/>
    </source>
</evidence>
<dbReference type="GO" id="GO:0008658">
    <property type="term" value="F:penicillin binding"/>
    <property type="evidence" value="ECO:0007669"/>
    <property type="project" value="InterPro"/>
</dbReference>
<evidence type="ECO:0000256" key="13">
    <source>
        <dbReference type="ARBA" id="ARBA00023268"/>
    </source>
</evidence>
<accession>A0A2M6XBK4</accession>
<evidence type="ECO:0000256" key="3">
    <source>
        <dbReference type="ARBA" id="ARBA00007739"/>
    </source>
</evidence>
<evidence type="ECO:0000256" key="12">
    <source>
        <dbReference type="ARBA" id="ARBA00023136"/>
    </source>
</evidence>
<evidence type="ECO:0000256" key="1">
    <source>
        <dbReference type="ARBA" id="ARBA00004236"/>
    </source>
</evidence>
<keyword evidence="12 17" id="KW-0472">Membrane</keyword>
<evidence type="ECO:0000256" key="6">
    <source>
        <dbReference type="ARBA" id="ARBA00022670"/>
    </source>
</evidence>
<dbReference type="GO" id="GO:0008955">
    <property type="term" value="F:peptidoglycan glycosyltransferase activity"/>
    <property type="evidence" value="ECO:0007669"/>
    <property type="project" value="UniProtKB-EC"/>
</dbReference>
<dbReference type="InterPro" id="IPR001460">
    <property type="entry name" value="PCN-bd_Tpept"/>
</dbReference>
<evidence type="ECO:0000256" key="15">
    <source>
        <dbReference type="ARBA" id="ARBA00034000"/>
    </source>
</evidence>
<dbReference type="Gene3D" id="1.10.3810.10">
    <property type="entry name" value="Biosynthetic peptidoglycan transglycosylase-like"/>
    <property type="match status" value="1"/>
</dbReference>
<keyword evidence="14" id="KW-0961">Cell wall biogenesis/degradation</keyword>
<protein>
    <submittedName>
        <fullName evidence="20">Penicillin-binding protein</fullName>
    </submittedName>
</protein>
<dbReference type="InterPro" id="IPR036950">
    <property type="entry name" value="PBP_transglycosylase"/>
</dbReference>
<dbReference type="InterPro" id="IPR012338">
    <property type="entry name" value="Beta-lactam/transpept-like"/>
</dbReference>
<dbReference type="SUPFAM" id="SSF53955">
    <property type="entry name" value="Lysozyme-like"/>
    <property type="match status" value="1"/>
</dbReference>
<dbReference type="GO" id="GO:0030288">
    <property type="term" value="C:outer membrane-bounded periplasmic space"/>
    <property type="evidence" value="ECO:0007669"/>
    <property type="project" value="TreeGrafter"/>
</dbReference>
<dbReference type="PANTHER" id="PTHR32282">
    <property type="entry name" value="BINDING PROTEIN TRANSPEPTIDASE, PUTATIVE-RELATED"/>
    <property type="match status" value="1"/>
</dbReference>
<dbReference type="PANTHER" id="PTHR32282:SF11">
    <property type="entry name" value="PENICILLIN-BINDING PROTEIN 1B"/>
    <property type="match status" value="1"/>
</dbReference>
<keyword evidence="10" id="KW-0133">Cell shape</keyword>
<evidence type="ECO:0000256" key="10">
    <source>
        <dbReference type="ARBA" id="ARBA00022960"/>
    </source>
</evidence>
<comment type="similarity">
    <text evidence="3">In the N-terminal section; belongs to the glycosyltransferase 51 family.</text>
</comment>
<keyword evidence="5" id="KW-0121">Carboxypeptidase</keyword>
<keyword evidence="6" id="KW-0645">Protease</keyword>
<comment type="caution">
    <text evidence="20">The sequence shown here is derived from an EMBL/GenBank/DDBJ whole genome shotgun (WGS) entry which is preliminary data.</text>
</comment>
<evidence type="ECO:0000259" key="19">
    <source>
        <dbReference type="Pfam" id="PF00912"/>
    </source>
</evidence>
<evidence type="ECO:0000313" key="20">
    <source>
        <dbReference type="EMBL" id="PIU02433.1"/>
    </source>
</evidence>
<dbReference type="Pfam" id="PF00912">
    <property type="entry name" value="Transgly"/>
    <property type="match status" value="1"/>
</dbReference>
<sequence length="680" mass="75632">MTVKPRIGLILQTIGRPFFQVLLVACWLLISCFSLIIRLFPRRWPRWPKLPPPQTKYPVVIWPKFHLSKKFFWLGISLGLLVSSLIGAYVFIIRQLPDPNQLLTRDQIVTTKIYDRHGELLYKVYRHQNRSLIKLETIPLPLVQATLAIEDAEFYQHHGFSFKGILRALIKNFEGDRLYGGSTITQQLVKNVLLTPERTISRKIKEIILALAVEKKFRKDEILQMYFNEVGYGGAAYGVEEASQMYFGKPVTEIDLAQAALLAGLPASPTRLSPFGNHPEKTKARQKLVLQRMRSEGFIDQDQQAVAANQELTFAPLRTDIQAPHFVMYVKELLAEKYGEQTIEEGGLVVKTSLDLGIQEAVQAIVTSQVSRLRSLHISNGAALVTRPQTGEILAMVGSTDYFDQANDGNVNVTLRPRQPGSAIKPVTYSLALANGFTPDTIIPDTPVSYQIPGQPPYSPRNYDNQFHGDVPLRVALASSYNVPAVKVLANLGVNQMIEQGKKMGITTWDDPSRFGLSLTLGGGEVKMTDLAVVYGVLANQGRRVNLQPILEVKDYRGKILEKSEGHFPLAYAADKVIDSQVALLITDILSDNQARTPAFGPHSWLNITDHPEVAVKTGTTQNLRDNWTIGYNADVLAAVWVGNNDNTPMSHVASGVTGASPIWRQIMEGLLSQIPKPTD</sequence>
<feature type="transmembrane region" description="Helical" evidence="17">
    <location>
        <begin position="71"/>
        <end position="92"/>
    </location>
</feature>
<evidence type="ECO:0000256" key="17">
    <source>
        <dbReference type="SAM" id="Phobius"/>
    </source>
</evidence>
<keyword evidence="8" id="KW-0808">Transferase</keyword>
<keyword evidence="9" id="KW-0378">Hydrolase</keyword>
<dbReference type="InterPro" id="IPR023346">
    <property type="entry name" value="Lysozyme-like_dom_sf"/>
</dbReference>
<evidence type="ECO:0000256" key="4">
    <source>
        <dbReference type="ARBA" id="ARBA00022475"/>
    </source>
</evidence>
<evidence type="ECO:0000256" key="5">
    <source>
        <dbReference type="ARBA" id="ARBA00022645"/>
    </source>
</evidence>
<dbReference type="FunFam" id="1.10.3810.10:FF:000001">
    <property type="entry name" value="Penicillin-binding protein 1A"/>
    <property type="match status" value="1"/>
</dbReference>
<evidence type="ECO:0000256" key="11">
    <source>
        <dbReference type="ARBA" id="ARBA00022984"/>
    </source>
</evidence>
<dbReference type="GO" id="GO:0009002">
    <property type="term" value="F:serine-type D-Ala-D-Ala carboxypeptidase activity"/>
    <property type="evidence" value="ECO:0007669"/>
    <property type="project" value="UniProtKB-EC"/>
</dbReference>
<keyword evidence="13" id="KW-0511">Multifunctional enzyme</keyword>
<dbReference type="SUPFAM" id="SSF56601">
    <property type="entry name" value="beta-lactamase/transpeptidase-like"/>
    <property type="match status" value="1"/>
</dbReference>
<comment type="catalytic activity">
    <reaction evidence="15">
        <text>Preferential cleavage: (Ac)2-L-Lys-D-Ala-|-D-Ala. Also transpeptidation of peptidyl-alanyl moieties that are N-acyl substituents of D-alanine.</text>
        <dbReference type="EC" id="3.4.16.4"/>
    </reaction>
</comment>
<feature type="domain" description="Glycosyl transferase family 51" evidence="19">
    <location>
        <begin position="118"/>
        <end position="293"/>
    </location>
</feature>
<organism evidence="20 21">
    <name type="scientific">Candidatus Shapirobacteria bacterium CG09_land_8_20_14_0_10_49_15</name>
    <dbReference type="NCBI Taxonomy" id="1974482"/>
    <lineage>
        <taxon>Bacteria</taxon>
        <taxon>Candidatus Shapironibacteriota</taxon>
    </lineage>
</organism>
<keyword evidence="11" id="KW-0573">Peptidoglycan synthesis</keyword>
<dbReference type="GO" id="GO:0005886">
    <property type="term" value="C:plasma membrane"/>
    <property type="evidence" value="ECO:0007669"/>
    <property type="project" value="UniProtKB-SubCell"/>
</dbReference>
<evidence type="ECO:0000313" key="21">
    <source>
        <dbReference type="Proteomes" id="UP000231214"/>
    </source>
</evidence>
<dbReference type="GO" id="GO:0009252">
    <property type="term" value="P:peptidoglycan biosynthetic process"/>
    <property type="evidence" value="ECO:0007669"/>
    <property type="project" value="UniProtKB-KW"/>
</dbReference>
<dbReference type="Gene3D" id="3.40.710.10">
    <property type="entry name" value="DD-peptidase/beta-lactamase superfamily"/>
    <property type="match status" value="1"/>
</dbReference>
<proteinExistence type="inferred from homology"/>
<dbReference type="GO" id="GO:0006508">
    <property type="term" value="P:proteolysis"/>
    <property type="evidence" value="ECO:0007669"/>
    <property type="project" value="UniProtKB-KW"/>
</dbReference>
<dbReference type="InterPro" id="IPR001264">
    <property type="entry name" value="Glyco_trans_51"/>
</dbReference>
<feature type="transmembrane region" description="Helical" evidence="17">
    <location>
        <begin position="18"/>
        <end position="40"/>
    </location>
</feature>
<keyword evidence="4" id="KW-1003">Cell membrane</keyword>
<evidence type="ECO:0000256" key="14">
    <source>
        <dbReference type="ARBA" id="ARBA00023316"/>
    </source>
</evidence>
<feature type="domain" description="Penicillin-binding protein transpeptidase" evidence="18">
    <location>
        <begin position="381"/>
        <end position="669"/>
    </location>
</feature>
<keyword evidence="17" id="KW-0812">Transmembrane</keyword>
<evidence type="ECO:0000256" key="2">
    <source>
        <dbReference type="ARBA" id="ARBA00007090"/>
    </source>
</evidence>
<reference evidence="21" key="1">
    <citation type="submission" date="2017-09" db="EMBL/GenBank/DDBJ databases">
        <title>Depth-based differentiation of microbial function through sediment-hosted aquifers and enrichment of novel symbionts in the deep terrestrial subsurface.</title>
        <authorList>
            <person name="Probst A.J."/>
            <person name="Ladd B."/>
            <person name="Jarett J.K."/>
            <person name="Geller-Mcgrath D.E."/>
            <person name="Sieber C.M.K."/>
            <person name="Emerson J.B."/>
            <person name="Anantharaman K."/>
            <person name="Thomas B.C."/>
            <person name="Malmstrom R."/>
            <person name="Stieglmeier M."/>
            <person name="Klingl A."/>
            <person name="Woyke T."/>
            <person name="Ryan C.M."/>
            <person name="Banfield J.F."/>
        </authorList>
    </citation>
    <scope>NUCLEOTIDE SEQUENCE [LARGE SCALE GENOMIC DNA]</scope>
</reference>
<dbReference type="Pfam" id="PF00905">
    <property type="entry name" value="Transpeptidase"/>
    <property type="match status" value="1"/>
</dbReference>
<dbReference type="GO" id="GO:0008360">
    <property type="term" value="P:regulation of cell shape"/>
    <property type="evidence" value="ECO:0007669"/>
    <property type="project" value="UniProtKB-KW"/>
</dbReference>